<evidence type="ECO:0000256" key="11">
    <source>
        <dbReference type="ARBA" id="ARBA00023273"/>
    </source>
</evidence>
<keyword evidence="1" id="KW-0813">Transport</keyword>
<dbReference type="AlphaFoldDB" id="A0A9P0BDK7"/>
<dbReference type="PANTHER" id="PTHR10117">
    <property type="entry name" value="TRANSIENT RECEPTOR POTENTIAL CHANNEL"/>
    <property type="match status" value="1"/>
</dbReference>
<dbReference type="NCBIfam" id="TIGR00870">
    <property type="entry name" value="trp"/>
    <property type="match status" value="1"/>
</dbReference>
<keyword evidence="5 17" id="KW-0812">Transmembrane</keyword>
<dbReference type="Proteomes" id="UP001154078">
    <property type="component" value="Chromosome 7"/>
</dbReference>
<feature type="transmembrane region" description="Helical" evidence="17">
    <location>
        <begin position="519"/>
        <end position="544"/>
    </location>
</feature>
<sequence length="1114" mass="127980">MPNLPKNLSLEEKKYLLAIERGDLANVRRMLQKAHRFKSFDINCMDSLGRGALTISIDQENLEMLELLVVMGVQTKDALLHAINVEFVEAVELLLEHEELIHKEGKPYSWQTVDINTAIFTPDITPLILAAHRNNYEILKILLDRGATVPMPHDIKCGCDECIRESDADSLRHSLSRLNEYKALASPSLIALSSTDPLLTTFQLSWELRNMAFAEPECKTEYMELRKQCQQFAVDLLHQSRSSQELAIILNHDPEAPPYEEGEHMKLARLELAIQFKQKKFVAHPNIQQLLASLWYEGVPGFRRKTTPQKIGIISKVAILFPFYSFLFLFAPETQTGKLMRKPFMKFLIHASSYLFFLLILILVSQRAEDQIKEFFSPENSEKNYEKQRGNEPMILEYVVFIYVLGFIVEETHEIMIEGMESYIRNLWNFIDFTRNFLYVLVFILRVAAYIEQNSEIQDDPSLAFMRREEWNAFDCQLIAEGLFAAANVFSALKLVHLFSINPHLGPLQISLGRMVIDIVKFFFIYALVLFAFACGLNQLLWYFSDLEKKKCYHLPNDEPDFENAGDSCMKWRRFANVFESSQSLFWASFGMIDLASFELTGIKTYTRFWGLLMFGSYCVINVIVLLNLLIAMMSNSYAMIDEHSDTEWKFARTKLWLSYFEESATLPPPFNILPRPKNILKLFGLRKKDKMRRMDSKRKSIERERDYKYTSVMRSLVWRYVSAMHRKMEENCVTEDDVNELKGDISSFRYELLEVLNRNGMDTSSAEMKEKAVLGKKMKIWERRLMKDFQVAPVTEDGDAPLTFETPPPGENSLARFRRVAKMAVLTSNLNKWKQVVKGACIASQIGTCHTRESFKKQQNLLRAIEEAKQLTARSPSHILSRISTPCDLPDVTGSNILDLIKENKSGIVKFKNILSAESLLQTPNPNIRISKATPSPIRKLNDQSDLITFSTTNVSKIVSQHEDIPKSETPESFCSETNFPLDKSDSFDRMSVKDQVAIIEDRARSISPEINTSRPPSRCSFLPTNIIENIEEEISNTMVDRPTIELPSTNHIEENTIAAIDNVLDDIKEESYEESSKLNVSSPSSRTPSPMTSRNIQRVGDKKKIQPKVGWL</sequence>
<dbReference type="InterPro" id="IPR013555">
    <property type="entry name" value="TRP_dom"/>
</dbReference>
<name>A0A9P0BDK7_BRAAE</name>
<dbReference type="InterPro" id="IPR002110">
    <property type="entry name" value="Ankyrin_rpt"/>
</dbReference>
<keyword evidence="20" id="KW-1185">Reference proteome</keyword>
<evidence type="ECO:0000256" key="13">
    <source>
        <dbReference type="ARBA" id="ARBA00043946"/>
    </source>
</evidence>
<dbReference type="PANTHER" id="PTHR10117:SF47">
    <property type="entry name" value="TRANSIENT-RECEPTOR-POTENTIAL-LIKE PROTEIN"/>
    <property type="match status" value="1"/>
</dbReference>
<feature type="transmembrane region" description="Helical" evidence="17">
    <location>
        <begin position="313"/>
        <end position="332"/>
    </location>
</feature>
<feature type="repeat" description="ANK" evidence="15">
    <location>
        <begin position="122"/>
        <end position="154"/>
    </location>
</feature>
<dbReference type="InterPro" id="IPR005821">
    <property type="entry name" value="Ion_trans_dom"/>
</dbReference>
<comment type="similarity">
    <text evidence="14">Belongs to the transient receptor (TC 1.A.4) family. STrpC subfamily.</text>
</comment>
<dbReference type="OrthoDB" id="2373987at2759"/>
<organism evidence="19 20">
    <name type="scientific">Brassicogethes aeneus</name>
    <name type="common">Rape pollen beetle</name>
    <name type="synonym">Meligethes aeneus</name>
    <dbReference type="NCBI Taxonomy" id="1431903"/>
    <lineage>
        <taxon>Eukaryota</taxon>
        <taxon>Metazoa</taxon>
        <taxon>Ecdysozoa</taxon>
        <taxon>Arthropoda</taxon>
        <taxon>Hexapoda</taxon>
        <taxon>Insecta</taxon>
        <taxon>Pterygota</taxon>
        <taxon>Neoptera</taxon>
        <taxon>Endopterygota</taxon>
        <taxon>Coleoptera</taxon>
        <taxon>Polyphaga</taxon>
        <taxon>Cucujiformia</taxon>
        <taxon>Nitidulidae</taxon>
        <taxon>Meligethinae</taxon>
        <taxon>Brassicogethes</taxon>
    </lineage>
</organism>
<evidence type="ECO:0000259" key="18">
    <source>
        <dbReference type="SMART" id="SM01420"/>
    </source>
</evidence>
<comment type="subcellular location">
    <subcellularLocation>
        <location evidence="13">Cell projection</location>
        <location evidence="13">Rhabdomere membrane</location>
        <topology evidence="13">Multi-pass membrane protein</topology>
    </subcellularLocation>
</comment>
<keyword evidence="7 17" id="KW-1133">Transmembrane helix</keyword>
<dbReference type="SMART" id="SM01420">
    <property type="entry name" value="TRP_2"/>
    <property type="match status" value="1"/>
</dbReference>
<dbReference type="GO" id="GO:0034703">
    <property type="term" value="C:cation channel complex"/>
    <property type="evidence" value="ECO:0007669"/>
    <property type="project" value="UniProtKB-ARBA"/>
</dbReference>
<feature type="domain" description="Transient receptor ion channel" evidence="18">
    <location>
        <begin position="157"/>
        <end position="219"/>
    </location>
</feature>
<keyword evidence="2" id="KW-1003">Cell membrane</keyword>
<keyword evidence="6" id="KW-0677">Repeat</keyword>
<evidence type="ECO:0000256" key="1">
    <source>
        <dbReference type="ARBA" id="ARBA00022448"/>
    </source>
</evidence>
<evidence type="ECO:0000256" key="10">
    <source>
        <dbReference type="ARBA" id="ARBA00023136"/>
    </source>
</evidence>
<evidence type="ECO:0000256" key="2">
    <source>
        <dbReference type="ARBA" id="ARBA00022475"/>
    </source>
</evidence>
<keyword evidence="12" id="KW-0407">Ion channel</keyword>
<keyword evidence="11" id="KW-0966">Cell projection</keyword>
<dbReference type="SMART" id="SM00248">
    <property type="entry name" value="ANK"/>
    <property type="match status" value="2"/>
</dbReference>
<feature type="compositionally biased region" description="Low complexity" evidence="16">
    <location>
        <begin position="1083"/>
        <end position="1096"/>
    </location>
</feature>
<gene>
    <name evidence="19" type="ORF">MELIAE_LOCUS10474</name>
</gene>
<evidence type="ECO:0000256" key="16">
    <source>
        <dbReference type="SAM" id="MobiDB-lite"/>
    </source>
</evidence>
<evidence type="ECO:0000313" key="20">
    <source>
        <dbReference type="Proteomes" id="UP001154078"/>
    </source>
</evidence>
<keyword evidence="3" id="KW-0109">Calcium transport</keyword>
<dbReference type="GO" id="GO:0070679">
    <property type="term" value="F:inositol 1,4,5 trisphosphate binding"/>
    <property type="evidence" value="ECO:0007669"/>
    <property type="project" value="TreeGrafter"/>
</dbReference>
<dbReference type="PROSITE" id="PS50088">
    <property type="entry name" value="ANK_REPEAT"/>
    <property type="match status" value="1"/>
</dbReference>
<keyword evidence="8 15" id="KW-0040">ANK repeat</keyword>
<dbReference type="InterPro" id="IPR036770">
    <property type="entry name" value="Ankyrin_rpt-contain_sf"/>
</dbReference>
<proteinExistence type="inferred from homology"/>
<evidence type="ECO:0000256" key="14">
    <source>
        <dbReference type="ARBA" id="ARBA00060916"/>
    </source>
</evidence>
<dbReference type="GO" id="GO:0015279">
    <property type="term" value="F:store-operated calcium channel activity"/>
    <property type="evidence" value="ECO:0007669"/>
    <property type="project" value="TreeGrafter"/>
</dbReference>
<evidence type="ECO:0000256" key="17">
    <source>
        <dbReference type="SAM" id="Phobius"/>
    </source>
</evidence>
<evidence type="ECO:0000256" key="7">
    <source>
        <dbReference type="ARBA" id="ARBA00022989"/>
    </source>
</evidence>
<evidence type="ECO:0000256" key="9">
    <source>
        <dbReference type="ARBA" id="ARBA00023065"/>
    </source>
</evidence>
<keyword evidence="9" id="KW-0406">Ion transport</keyword>
<dbReference type="EMBL" id="OV121138">
    <property type="protein sequence ID" value="CAH0560771.1"/>
    <property type="molecule type" value="Genomic_DNA"/>
</dbReference>
<dbReference type="Pfam" id="PF00023">
    <property type="entry name" value="Ank"/>
    <property type="match status" value="1"/>
</dbReference>
<evidence type="ECO:0000313" key="19">
    <source>
        <dbReference type="EMBL" id="CAH0560771.1"/>
    </source>
</evidence>
<dbReference type="GO" id="GO:0050877">
    <property type="term" value="P:nervous system process"/>
    <property type="evidence" value="ECO:0007669"/>
    <property type="project" value="UniProtKB-ARBA"/>
</dbReference>
<dbReference type="GO" id="GO:0051480">
    <property type="term" value="P:regulation of cytosolic calcium ion concentration"/>
    <property type="evidence" value="ECO:0007669"/>
    <property type="project" value="TreeGrafter"/>
</dbReference>
<evidence type="ECO:0000256" key="8">
    <source>
        <dbReference type="ARBA" id="ARBA00023043"/>
    </source>
</evidence>
<keyword evidence="10 17" id="KW-0472">Membrane</keyword>
<dbReference type="SUPFAM" id="SSF48403">
    <property type="entry name" value="Ankyrin repeat"/>
    <property type="match status" value="1"/>
</dbReference>
<evidence type="ECO:0000256" key="3">
    <source>
        <dbReference type="ARBA" id="ARBA00022568"/>
    </source>
</evidence>
<dbReference type="Gene3D" id="1.25.40.20">
    <property type="entry name" value="Ankyrin repeat-containing domain"/>
    <property type="match status" value="1"/>
</dbReference>
<dbReference type="GO" id="GO:0033583">
    <property type="term" value="C:rhabdomere membrane"/>
    <property type="evidence" value="ECO:0007669"/>
    <property type="project" value="UniProtKB-SubCell"/>
</dbReference>
<dbReference type="Pfam" id="PF00520">
    <property type="entry name" value="Ion_trans"/>
    <property type="match status" value="1"/>
</dbReference>
<evidence type="ECO:0000256" key="4">
    <source>
        <dbReference type="ARBA" id="ARBA00022673"/>
    </source>
</evidence>
<keyword evidence="3" id="KW-0106">Calcium</keyword>
<dbReference type="Pfam" id="PF08344">
    <property type="entry name" value="TRP_2"/>
    <property type="match status" value="1"/>
</dbReference>
<feature type="region of interest" description="Disordered" evidence="16">
    <location>
        <begin position="1075"/>
        <end position="1114"/>
    </location>
</feature>
<protein>
    <recommendedName>
        <fullName evidence="18">Transient receptor ion channel domain-containing protein</fullName>
    </recommendedName>
</protein>
<evidence type="ECO:0000256" key="12">
    <source>
        <dbReference type="ARBA" id="ARBA00023303"/>
    </source>
</evidence>
<dbReference type="PRINTS" id="PR01097">
    <property type="entry name" value="TRNSRECEPTRP"/>
</dbReference>
<accession>A0A9P0BDK7</accession>
<keyword evidence="4" id="KW-0107">Calcium channel</keyword>
<feature type="transmembrane region" description="Helical" evidence="17">
    <location>
        <begin position="609"/>
        <end position="631"/>
    </location>
</feature>
<dbReference type="PROSITE" id="PS50297">
    <property type="entry name" value="ANK_REP_REGION"/>
    <property type="match status" value="1"/>
</dbReference>
<feature type="transmembrane region" description="Helical" evidence="17">
    <location>
        <begin position="344"/>
        <end position="364"/>
    </location>
</feature>
<dbReference type="FunFam" id="1.25.40.20:FF:000221">
    <property type="entry name" value="Transient receptor potential-gamma protein"/>
    <property type="match status" value="1"/>
</dbReference>
<evidence type="ECO:0000256" key="5">
    <source>
        <dbReference type="ARBA" id="ARBA00022692"/>
    </source>
</evidence>
<dbReference type="InterPro" id="IPR002153">
    <property type="entry name" value="TRPC_channel"/>
</dbReference>
<evidence type="ECO:0000256" key="6">
    <source>
        <dbReference type="ARBA" id="ARBA00022737"/>
    </source>
</evidence>
<dbReference type="GO" id="GO:0030425">
    <property type="term" value="C:dendrite"/>
    <property type="evidence" value="ECO:0007669"/>
    <property type="project" value="UniProtKB-ARBA"/>
</dbReference>
<reference evidence="19" key="1">
    <citation type="submission" date="2021-12" db="EMBL/GenBank/DDBJ databases">
        <authorList>
            <person name="King R."/>
        </authorList>
    </citation>
    <scope>NUCLEOTIDE SEQUENCE</scope>
</reference>
<evidence type="ECO:0000256" key="15">
    <source>
        <dbReference type="PROSITE-ProRule" id="PRU00023"/>
    </source>
</evidence>